<evidence type="ECO:0000313" key="3">
    <source>
        <dbReference type="EMBL" id="GAA6197730.1"/>
    </source>
</evidence>
<feature type="transmembrane region" description="Helical" evidence="1">
    <location>
        <begin position="20"/>
        <end position="39"/>
    </location>
</feature>
<accession>A0ABQ0APD6</accession>
<keyword evidence="1" id="KW-0472">Membrane</keyword>
<dbReference type="Pfam" id="PF00487">
    <property type="entry name" value="FA_desaturase"/>
    <property type="match status" value="1"/>
</dbReference>
<comment type="caution">
    <text evidence="3">The sequence shown here is derived from an EMBL/GenBank/DDBJ whole genome shotgun (WGS) entry which is preliminary data.</text>
</comment>
<proteinExistence type="predicted"/>
<dbReference type="InterPro" id="IPR005804">
    <property type="entry name" value="FA_desaturase_dom"/>
</dbReference>
<keyword evidence="4" id="KW-1185">Reference proteome</keyword>
<sequence length="309" mass="35235">MSDPQQEIDCGMMMPRGVEWGTLGLILACYALWLLVLTLLPDLSLSLTVLCLGILAALHSSLTHEALHGHPFRNRLLNEALLFLPLTLFIPYGRFRDTHLAHHRDERLTDPYDDPESNFQDPEIWAQMPGWRRGVLRLNNTLLGRVLLGPLLGQICFVAEDWRLARAGEAGVMRDWALHGLGLGLVVWITLATPTPIWALCLGGYIGLGLVKIRTFLEHRAHQDCHGRTVVIEDRGPLAWLFLHNNLHVVHHLHPGVPWHALPRLYRKNRDSYLQSNQGYHYHSYGEVFARYLLRSKDPVPHPLWSSKD</sequence>
<gene>
    <name evidence="3" type="ORF">NBRC116598_31750</name>
</gene>
<evidence type="ECO:0000259" key="2">
    <source>
        <dbReference type="Pfam" id="PF00487"/>
    </source>
</evidence>
<dbReference type="CDD" id="cd03509">
    <property type="entry name" value="DesA_FADS-like"/>
    <property type="match status" value="1"/>
</dbReference>
<dbReference type="Proteomes" id="UP001441944">
    <property type="component" value="Unassembled WGS sequence"/>
</dbReference>
<evidence type="ECO:0000313" key="4">
    <source>
        <dbReference type="Proteomes" id="UP001441944"/>
    </source>
</evidence>
<organism evidence="3 4">
    <name type="scientific">Pseudophaeobacter arcticus</name>
    <dbReference type="NCBI Taxonomy" id="385492"/>
    <lineage>
        <taxon>Bacteria</taxon>
        <taxon>Pseudomonadati</taxon>
        <taxon>Pseudomonadota</taxon>
        <taxon>Alphaproteobacteria</taxon>
        <taxon>Rhodobacterales</taxon>
        <taxon>Paracoccaceae</taxon>
        <taxon>Pseudophaeobacter</taxon>
    </lineage>
</organism>
<dbReference type="PANTHER" id="PTHR12879">
    <property type="entry name" value="SPHINGOLIPID DELTA 4 DESATURASE/C-4 HYDROXYLASE PROTEIN DES2"/>
    <property type="match status" value="1"/>
</dbReference>
<protein>
    <submittedName>
        <fullName evidence="3">Fatty acid desaturase</fullName>
    </submittedName>
</protein>
<feature type="domain" description="Fatty acid desaturase" evidence="2">
    <location>
        <begin position="50"/>
        <end position="282"/>
    </location>
</feature>
<keyword evidence="1" id="KW-0812">Transmembrane</keyword>
<dbReference type="RefSeq" id="WP_353401465.1">
    <property type="nucleotide sequence ID" value="NZ_BAABWU010000014.1"/>
</dbReference>
<keyword evidence="1" id="KW-1133">Transmembrane helix</keyword>
<evidence type="ECO:0000256" key="1">
    <source>
        <dbReference type="SAM" id="Phobius"/>
    </source>
</evidence>
<reference evidence="3 4" key="1">
    <citation type="submission" date="2024-04" db="EMBL/GenBank/DDBJ databases">
        <title>Draft genome sequence of Pseudophaeobacter arcticus NBRC 116598.</title>
        <authorList>
            <person name="Miyakawa T."/>
            <person name="Kusuya Y."/>
            <person name="Miura T."/>
        </authorList>
    </citation>
    <scope>NUCLEOTIDE SEQUENCE [LARGE SCALE GENOMIC DNA]</scope>
    <source>
        <strain evidence="3 4">SU-CL00105</strain>
    </source>
</reference>
<dbReference type="PANTHER" id="PTHR12879:SF8">
    <property type="entry name" value="SPHINGOLIPID DELTA(4)-DESATURASE DES1"/>
    <property type="match status" value="1"/>
</dbReference>
<dbReference type="EMBL" id="BAABWU010000014">
    <property type="protein sequence ID" value="GAA6197730.1"/>
    <property type="molecule type" value="Genomic_DNA"/>
</dbReference>
<feature type="transmembrane region" description="Helical" evidence="1">
    <location>
        <begin position="197"/>
        <end position="213"/>
    </location>
</feature>
<feature type="transmembrane region" description="Helical" evidence="1">
    <location>
        <begin position="76"/>
        <end position="95"/>
    </location>
</feature>
<name>A0ABQ0APD6_9RHOB</name>
<feature type="transmembrane region" description="Helical" evidence="1">
    <location>
        <begin position="45"/>
        <end position="64"/>
    </location>
</feature>